<dbReference type="Proteomes" id="UP001244011">
    <property type="component" value="Unassembled WGS sequence"/>
</dbReference>
<name>A0AAJ0BRE7_9PEZI</name>
<organism evidence="3 4">
    <name type="scientific">Phialemonium atrogriseum</name>
    <dbReference type="NCBI Taxonomy" id="1093897"/>
    <lineage>
        <taxon>Eukaryota</taxon>
        <taxon>Fungi</taxon>
        <taxon>Dikarya</taxon>
        <taxon>Ascomycota</taxon>
        <taxon>Pezizomycotina</taxon>
        <taxon>Sordariomycetes</taxon>
        <taxon>Sordariomycetidae</taxon>
        <taxon>Cephalothecales</taxon>
        <taxon>Cephalothecaceae</taxon>
        <taxon>Phialemonium</taxon>
    </lineage>
</organism>
<proteinExistence type="predicted"/>
<dbReference type="GO" id="GO:0140662">
    <property type="term" value="F:ATP-dependent protein folding chaperone"/>
    <property type="evidence" value="ECO:0007669"/>
    <property type="project" value="InterPro"/>
</dbReference>
<keyword evidence="1" id="KW-0547">Nucleotide-binding</keyword>
<dbReference type="InterPro" id="IPR043129">
    <property type="entry name" value="ATPase_NBD"/>
</dbReference>
<reference evidence="3" key="1">
    <citation type="submission" date="2023-06" db="EMBL/GenBank/DDBJ databases">
        <title>Genome-scale phylogeny and comparative genomics of the fungal order Sordariales.</title>
        <authorList>
            <consortium name="Lawrence Berkeley National Laboratory"/>
            <person name="Hensen N."/>
            <person name="Bonometti L."/>
            <person name="Westerberg I."/>
            <person name="Brannstrom I.O."/>
            <person name="Guillou S."/>
            <person name="Cros-Aarteil S."/>
            <person name="Calhoun S."/>
            <person name="Haridas S."/>
            <person name="Kuo A."/>
            <person name="Mondo S."/>
            <person name="Pangilinan J."/>
            <person name="Riley R."/>
            <person name="Labutti K."/>
            <person name="Andreopoulos B."/>
            <person name="Lipzen A."/>
            <person name="Chen C."/>
            <person name="Yanf M."/>
            <person name="Daum C."/>
            <person name="Ng V."/>
            <person name="Clum A."/>
            <person name="Steindorff A."/>
            <person name="Ohm R."/>
            <person name="Martin F."/>
            <person name="Silar P."/>
            <person name="Natvig D."/>
            <person name="Lalanne C."/>
            <person name="Gautier V."/>
            <person name="Ament-Velasquez S.L."/>
            <person name="Kruys A."/>
            <person name="Hutchinson M.I."/>
            <person name="Powell A.J."/>
            <person name="Barry K."/>
            <person name="Miller A.N."/>
            <person name="Grigoriev I.V."/>
            <person name="Debuchy R."/>
            <person name="Gladieux P."/>
            <person name="Thoren M.H."/>
            <person name="Johannesson H."/>
        </authorList>
    </citation>
    <scope>NUCLEOTIDE SEQUENCE</scope>
    <source>
        <strain evidence="3">8032-3</strain>
    </source>
</reference>
<protein>
    <submittedName>
        <fullName evidence="3">Actin-like ATPase domain-containing protein</fullName>
    </submittedName>
</protein>
<comment type="caution">
    <text evidence="3">The sequence shown here is derived from an EMBL/GenBank/DDBJ whole genome shotgun (WGS) entry which is preliminary data.</text>
</comment>
<evidence type="ECO:0000313" key="3">
    <source>
        <dbReference type="EMBL" id="KAK1763089.1"/>
    </source>
</evidence>
<dbReference type="Pfam" id="PF00012">
    <property type="entry name" value="HSP70"/>
    <property type="match status" value="1"/>
</dbReference>
<accession>A0AAJ0BRE7</accession>
<dbReference type="PANTHER" id="PTHR14187:SF81">
    <property type="entry name" value="HSP70 FAMILY PROTEIN (AFU_ORTHOLOGUE AFUA_4G14040)"/>
    <property type="match status" value="1"/>
</dbReference>
<evidence type="ECO:0000256" key="1">
    <source>
        <dbReference type="ARBA" id="ARBA00022741"/>
    </source>
</evidence>
<sequence length="598" mass="67004">MTNYGPQLRKLIVGLDFGTTHTGISYAWSDDDEVMAVDKWPTANGALKTAQKNPTLIAYLPGIDSMPWGYQIGAQSNICAWMKYHLDKNYPSTKYDDPGLTEAISTGLFSVERTKTPDEVTIDYLKEVFKFAVRHLTESVGALGSALLDVTTIQWWLAKPAIWGNQAQLRLQKIVRTAADHAEFFRPEDEFNFVTEADAAAFTLLRQAAADDDLNAGDTVMICDCGGGTVDVAVYMVSSISPIKVKEVVSGEGGKCGSSCIDLQFDKFMLERFGKAYENLDPSEKKFGSVFMKKFETHKHAFGAGDDPPLFEMELFMDGVDTDVPDMEEWYDDRDGTVRLTRSDMDAIFRPTVERVMELIAAQHKAATRSKRASKVNRLMLAGGFARSQYLQSRVKEWCSQNNIEATFLSNDDSWGAVACGAVLGGLERIDIETRLSRFHCGILCDLIYRADLDAKHSDKMYRCNLTGRMFVSNCVDWYSKKGDEVTEHSKKTASYYHRLSPRQKHFSASIVCCGATHAPRHFSEDLVQIVGNLEVHLSAVELKKYEVQMFNSRERAIKFDYRIEETIGASQGSLTYRALTMEDQPLGHAQIHLPRVG</sequence>
<dbReference type="RefSeq" id="XP_060279302.1">
    <property type="nucleotide sequence ID" value="XM_060429070.1"/>
</dbReference>
<dbReference type="GeneID" id="85312257"/>
<gene>
    <name evidence="3" type="ORF">QBC33DRAFT_550328</name>
</gene>
<dbReference type="InterPro" id="IPR013126">
    <property type="entry name" value="Hsp_70_fam"/>
</dbReference>
<dbReference type="GO" id="GO:0005524">
    <property type="term" value="F:ATP binding"/>
    <property type="evidence" value="ECO:0007669"/>
    <property type="project" value="UniProtKB-KW"/>
</dbReference>
<dbReference type="EMBL" id="MU839030">
    <property type="protein sequence ID" value="KAK1763089.1"/>
    <property type="molecule type" value="Genomic_DNA"/>
</dbReference>
<keyword evidence="2" id="KW-0067">ATP-binding</keyword>
<dbReference type="Gene3D" id="3.90.640.10">
    <property type="entry name" value="Actin, Chain A, domain 4"/>
    <property type="match status" value="1"/>
</dbReference>
<evidence type="ECO:0000313" key="4">
    <source>
        <dbReference type="Proteomes" id="UP001244011"/>
    </source>
</evidence>
<dbReference type="Gene3D" id="3.30.420.40">
    <property type="match status" value="2"/>
</dbReference>
<dbReference type="SUPFAM" id="SSF53067">
    <property type="entry name" value="Actin-like ATPase domain"/>
    <property type="match status" value="2"/>
</dbReference>
<keyword evidence="4" id="KW-1185">Reference proteome</keyword>
<dbReference type="AlphaFoldDB" id="A0AAJ0BRE7"/>
<evidence type="ECO:0000256" key="2">
    <source>
        <dbReference type="ARBA" id="ARBA00022840"/>
    </source>
</evidence>
<dbReference type="CDD" id="cd10170">
    <property type="entry name" value="ASKHA_NBD_HSP70"/>
    <property type="match status" value="1"/>
</dbReference>
<dbReference type="PANTHER" id="PTHR14187">
    <property type="entry name" value="ALPHA KINASE/ELONGATION FACTOR 2 KINASE"/>
    <property type="match status" value="1"/>
</dbReference>